<comment type="caution">
    <text evidence="1">The sequence shown here is derived from an EMBL/GenBank/DDBJ whole genome shotgun (WGS) entry which is preliminary data.</text>
</comment>
<evidence type="ECO:0000313" key="2">
    <source>
        <dbReference type="Proteomes" id="UP000324222"/>
    </source>
</evidence>
<sequence length="109" mass="12136">MCSPQHQDHLTGKILKRIAQLFPSIIHTLLHLRFVFLGHLPPVCSCEAFGATMIEELIFPLVRAVRSNVPLPNHHAEEPVPVDTWHIHIGQAGEVPGTLLTVLSLMQKV</sequence>
<reference evidence="1 2" key="1">
    <citation type="submission" date="2019-05" db="EMBL/GenBank/DDBJ databases">
        <title>Another draft genome of Portunus trituberculatus and its Hox gene families provides insights of decapod evolution.</title>
        <authorList>
            <person name="Jeong J.-H."/>
            <person name="Song I."/>
            <person name="Kim S."/>
            <person name="Choi T."/>
            <person name="Kim D."/>
            <person name="Ryu S."/>
            <person name="Kim W."/>
        </authorList>
    </citation>
    <scope>NUCLEOTIDE SEQUENCE [LARGE SCALE GENOMIC DNA]</scope>
    <source>
        <tissue evidence="1">Muscle</tissue>
    </source>
</reference>
<dbReference type="AlphaFoldDB" id="A0A5B7FF49"/>
<gene>
    <name evidence="1" type="ORF">E2C01_037839</name>
</gene>
<accession>A0A5B7FF49</accession>
<name>A0A5B7FF49_PORTR</name>
<dbReference type="Proteomes" id="UP000324222">
    <property type="component" value="Unassembled WGS sequence"/>
</dbReference>
<protein>
    <submittedName>
        <fullName evidence="1">Uncharacterized protein</fullName>
    </submittedName>
</protein>
<keyword evidence="2" id="KW-1185">Reference proteome</keyword>
<proteinExistence type="predicted"/>
<dbReference type="EMBL" id="VSRR010006161">
    <property type="protein sequence ID" value="MPC44175.1"/>
    <property type="molecule type" value="Genomic_DNA"/>
</dbReference>
<organism evidence="1 2">
    <name type="scientific">Portunus trituberculatus</name>
    <name type="common">Swimming crab</name>
    <name type="synonym">Neptunus trituberculatus</name>
    <dbReference type="NCBI Taxonomy" id="210409"/>
    <lineage>
        <taxon>Eukaryota</taxon>
        <taxon>Metazoa</taxon>
        <taxon>Ecdysozoa</taxon>
        <taxon>Arthropoda</taxon>
        <taxon>Crustacea</taxon>
        <taxon>Multicrustacea</taxon>
        <taxon>Malacostraca</taxon>
        <taxon>Eumalacostraca</taxon>
        <taxon>Eucarida</taxon>
        <taxon>Decapoda</taxon>
        <taxon>Pleocyemata</taxon>
        <taxon>Brachyura</taxon>
        <taxon>Eubrachyura</taxon>
        <taxon>Portunoidea</taxon>
        <taxon>Portunidae</taxon>
        <taxon>Portuninae</taxon>
        <taxon>Portunus</taxon>
    </lineage>
</organism>
<evidence type="ECO:0000313" key="1">
    <source>
        <dbReference type="EMBL" id="MPC44175.1"/>
    </source>
</evidence>